<dbReference type="EMBL" id="OQ865376">
    <property type="protein sequence ID" value="WHV01167.1"/>
    <property type="molecule type" value="Genomic_DNA"/>
</dbReference>
<evidence type="ECO:0000313" key="1">
    <source>
        <dbReference type="EMBL" id="WHV01167.1"/>
    </source>
</evidence>
<protein>
    <submittedName>
        <fullName evidence="1">Uncharacterized protein</fullName>
    </submittedName>
</protein>
<organism evidence="1">
    <name type="scientific">Condorpox virus</name>
    <dbReference type="NCBI Taxonomy" id="3049970"/>
    <lineage>
        <taxon>Viruses</taxon>
        <taxon>Varidnaviria</taxon>
        <taxon>Bamfordvirae</taxon>
        <taxon>Nucleocytoviricota</taxon>
        <taxon>Pokkesviricetes</taxon>
        <taxon>Chitovirales</taxon>
        <taxon>Poxviridae</taxon>
        <taxon>Chordopoxvirinae</taxon>
        <taxon>Avipoxvirus</taxon>
    </lineage>
</organism>
<name>A0AAT9UNH3_9POXV</name>
<proteinExistence type="predicted"/>
<accession>A0AAT9UNH3</accession>
<sequence>MTKSIVYLHSWLKIMNKQLKFMLLMMDIIVEKMEYNQEIINYIDSIKYLCSCRVQFPASTNYTMGKLLGLDKIEIIGMFRMNQVNNSVHYIKSKDKLMVYSSYTGPNGITIQVSTPKCTKIIQAEMYSILTIKCNCDYIIECISENDFEVVIFGLRKYEG</sequence>
<reference evidence="1" key="1">
    <citation type="submission" date="2023-04" db="EMBL/GenBank/DDBJ databases">
        <title>Genomic characterization of avipoxvirus isolates from Andean condor (Vultur gryphus).</title>
        <authorList>
            <person name="Butt S.L."/>
            <person name="Do Nascimento G.M."/>
            <person name="Tripathy D.N."/>
            <person name="Diel D.G."/>
        </authorList>
    </citation>
    <scope>NUCLEOTIDE SEQUENCE</scope>
    <source>
        <strain evidence="1">CDPV99</strain>
    </source>
</reference>
<gene>
    <name evidence="1" type="ORF">CDPV99-051</name>
</gene>